<evidence type="ECO:0000313" key="4">
    <source>
        <dbReference type="EMBL" id="GJN63407.1"/>
    </source>
</evidence>
<dbReference type="EMBL" id="BQKV01000001">
    <property type="protein sequence ID" value="GJN63407.1"/>
    <property type="molecule type" value="Genomic_DNA"/>
</dbReference>
<dbReference type="Pfam" id="PF00583">
    <property type="entry name" value="Acetyltransf_1"/>
    <property type="match status" value="1"/>
</dbReference>
<keyword evidence="1" id="KW-0808">Transferase</keyword>
<name>A0AA37MW29_9FIRM</name>
<dbReference type="InterPro" id="IPR050832">
    <property type="entry name" value="Bact_Acetyltransf"/>
</dbReference>
<keyword evidence="5" id="KW-1185">Reference proteome</keyword>
<evidence type="ECO:0000259" key="3">
    <source>
        <dbReference type="PROSITE" id="PS51186"/>
    </source>
</evidence>
<proteinExistence type="predicted"/>
<dbReference type="SUPFAM" id="SSF55729">
    <property type="entry name" value="Acyl-CoA N-acyltransferases (Nat)"/>
    <property type="match status" value="1"/>
</dbReference>
<gene>
    <name evidence="4" type="ORF">JCM17207_00320</name>
</gene>
<protein>
    <submittedName>
        <fullName evidence="4">N-acetyltransferase</fullName>
    </submittedName>
</protein>
<accession>A0AA37MW29</accession>
<feature type="domain" description="N-acetyltransferase" evidence="3">
    <location>
        <begin position="6"/>
        <end position="164"/>
    </location>
</feature>
<sequence length="164" mass="18482">MKPGDFFIRRIQPEESFLLEEFLYQAIYLPKGAVPPPRSVVRLPELRVYIEDFGSRPGDLCLVAETEGQVVGAVWSRIMDDYGHLDDSTPSLAISLLPGYRGRGIGTQLLDSLLSLLWQKGFARASLSVQKENPARRLYERAGFRVVVEKGPEDVMLWEHPPAL</sequence>
<evidence type="ECO:0000313" key="5">
    <source>
        <dbReference type="Proteomes" id="UP001055185"/>
    </source>
</evidence>
<dbReference type="PANTHER" id="PTHR43877">
    <property type="entry name" value="AMINOALKYLPHOSPHONATE N-ACETYLTRANSFERASE-RELATED-RELATED"/>
    <property type="match status" value="1"/>
</dbReference>
<evidence type="ECO:0000256" key="2">
    <source>
        <dbReference type="ARBA" id="ARBA00023315"/>
    </source>
</evidence>
<dbReference type="Gene3D" id="3.40.630.30">
    <property type="match status" value="1"/>
</dbReference>
<evidence type="ECO:0000256" key="1">
    <source>
        <dbReference type="ARBA" id="ARBA00022679"/>
    </source>
</evidence>
<organism evidence="4 5">
    <name type="scientific">Faecalibacterium gallinarum</name>
    <dbReference type="NCBI Taxonomy" id="2903556"/>
    <lineage>
        <taxon>Bacteria</taxon>
        <taxon>Bacillati</taxon>
        <taxon>Bacillota</taxon>
        <taxon>Clostridia</taxon>
        <taxon>Eubacteriales</taxon>
        <taxon>Oscillospiraceae</taxon>
        <taxon>Faecalibacterium</taxon>
    </lineage>
</organism>
<dbReference type="RefSeq" id="WP_238315432.1">
    <property type="nucleotide sequence ID" value="NZ_BQKV01000001.1"/>
</dbReference>
<reference evidence="4" key="1">
    <citation type="journal article" date="2022" name="Int. J. Syst. Evol. Microbiol.">
        <title>Genome-based, phenotypic and chemotaxonomic classification of Faecalibacterium strains: proposal of three novel species Faecalibacterium duncaniae sp. nov., Faecalibacterium hattorii sp. nov. and Faecalibacterium gallinarum sp. nov. .</title>
        <authorList>
            <person name="Sakamoto M."/>
            <person name="Sakurai N."/>
            <person name="Tanno H."/>
            <person name="Iino T."/>
            <person name="Ohkuma M."/>
            <person name="Endo A."/>
        </authorList>
    </citation>
    <scope>NUCLEOTIDE SEQUENCE</scope>
    <source>
        <strain evidence="4">JCM 17207</strain>
    </source>
</reference>
<dbReference type="GO" id="GO:0016747">
    <property type="term" value="F:acyltransferase activity, transferring groups other than amino-acyl groups"/>
    <property type="evidence" value="ECO:0007669"/>
    <property type="project" value="InterPro"/>
</dbReference>
<dbReference type="InterPro" id="IPR000182">
    <property type="entry name" value="GNAT_dom"/>
</dbReference>
<comment type="caution">
    <text evidence="4">The sequence shown here is derived from an EMBL/GenBank/DDBJ whole genome shotgun (WGS) entry which is preliminary data.</text>
</comment>
<dbReference type="Proteomes" id="UP001055185">
    <property type="component" value="Unassembled WGS sequence"/>
</dbReference>
<dbReference type="CDD" id="cd04301">
    <property type="entry name" value="NAT_SF"/>
    <property type="match status" value="1"/>
</dbReference>
<dbReference type="InterPro" id="IPR016181">
    <property type="entry name" value="Acyl_CoA_acyltransferase"/>
</dbReference>
<keyword evidence="2" id="KW-0012">Acyltransferase</keyword>
<dbReference type="AlphaFoldDB" id="A0AA37MW29"/>
<dbReference type="PROSITE" id="PS51186">
    <property type="entry name" value="GNAT"/>
    <property type="match status" value="1"/>
</dbReference>